<proteinExistence type="predicted"/>
<feature type="transmembrane region" description="Helical" evidence="1">
    <location>
        <begin position="160"/>
        <end position="181"/>
    </location>
</feature>
<name>A0A8J7IVY7_9CYAN</name>
<organism evidence="2 3">
    <name type="scientific">Lusitaniella coriacea LEGE 07157</name>
    <dbReference type="NCBI Taxonomy" id="945747"/>
    <lineage>
        <taxon>Bacteria</taxon>
        <taxon>Bacillati</taxon>
        <taxon>Cyanobacteriota</taxon>
        <taxon>Cyanophyceae</taxon>
        <taxon>Spirulinales</taxon>
        <taxon>Lusitaniellaceae</taxon>
        <taxon>Lusitaniella</taxon>
    </lineage>
</organism>
<dbReference type="Proteomes" id="UP000654482">
    <property type="component" value="Unassembled WGS sequence"/>
</dbReference>
<dbReference type="PANTHER" id="PTHR31272:SF9">
    <property type="entry name" value="BLL1027 PROTEIN"/>
    <property type="match status" value="1"/>
</dbReference>
<evidence type="ECO:0000256" key="1">
    <source>
        <dbReference type="SAM" id="Phobius"/>
    </source>
</evidence>
<accession>A0A8J7IVY7</accession>
<evidence type="ECO:0008006" key="4">
    <source>
        <dbReference type="Google" id="ProtNLM"/>
    </source>
</evidence>
<feature type="transmembrane region" description="Helical" evidence="1">
    <location>
        <begin position="122"/>
        <end position="148"/>
    </location>
</feature>
<dbReference type="PANTHER" id="PTHR31272">
    <property type="entry name" value="CYTOCHROME C-TYPE BIOGENESIS PROTEIN HI_1454-RELATED"/>
    <property type="match status" value="1"/>
</dbReference>
<feature type="transmembrane region" description="Helical" evidence="1">
    <location>
        <begin position="47"/>
        <end position="72"/>
    </location>
</feature>
<keyword evidence="3" id="KW-1185">Reference proteome</keyword>
<dbReference type="EMBL" id="JADEWZ010000027">
    <property type="protein sequence ID" value="MBE9117628.1"/>
    <property type="molecule type" value="Genomic_DNA"/>
</dbReference>
<sequence length="228" mass="24263">MVSELLQAFVLGNGAILTNVCMLPLYPGTIAFLSSNVSERNARPVGFLLGFAVLGGILSMMVVIGGILYAIGQSFARVLPLVLPVIYGLVIVLGVLMAMGFNPFARLLTPQAPTAKSPFATAYLYGLMFGPMTLPCTGPIITAAFVLSVDSTGALSGSALLSRLLYFICFGLGFGWPLLLLPVLARSAQRRFLSWTTKNHELLVRGSGGLLVVIGIFGIWTELLPNLR</sequence>
<evidence type="ECO:0000313" key="2">
    <source>
        <dbReference type="EMBL" id="MBE9117628.1"/>
    </source>
</evidence>
<protein>
    <recommendedName>
        <fullName evidence="4">Cytochrome C biogenesis protein transmembrane domain-containing protein</fullName>
    </recommendedName>
</protein>
<gene>
    <name evidence="2" type="ORF">IQ249_17150</name>
</gene>
<keyword evidence="1" id="KW-1133">Transmembrane helix</keyword>
<keyword evidence="1" id="KW-0812">Transmembrane</keyword>
<feature type="transmembrane region" description="Helical" evidence="1">
    <location>
        <begin position="202"/>
        <end position="220"/>
    </location>
</feature>
<evidence type="ECO:0000313" key="3">
    <source>
        <dbReference type="Proteomes" id="UP000654482"/>
    </source>
</evidence>
<dbReference type="InterPro" id="IPR051790">
    <property type="entry name" value="Cytochrome_c-biogenesis_DsbD"/>
</dbReference>
<dbReference type="RefSeq" id="WP_194030713.1">
    <property type="nucleotide sequence ID" value="NZ_JADEWZ010000027.1"/>
</dbReference>
<reference evidence="2" key="1">
    <citation type="submission" date="2020-10" db="EMBL/GenBank/DDBJ databases">
        <authorList>
            <person name="Castelo-Branco R."/>
            <person name="Eusebio N."/>
            <person name="Adriana R."/>
            <person name="Vieira A."/>
            <person name="Brugerolle De Fraissinette N."/>
            <person name="Rezende De Castro R."/>
            <person name="Schneider M.P."/>
            <person name="Vasconcelos V."/>
            <person name="Leao P.N."/>
        </authorList>
    </citation>
    <scope>NUCLEOTIDE SEQUENCE</scope>
    <source>
        <strain evidence="2">LEGE 07157</strain>
    </source>
</reference>
<comment type="caution">
    <text evidence="2">The sequence shown here is derived from an EMBL/GenBank/DDBJ whole genome shotgun (WGS) entry which is preliminary data.</text>
</comment>
<dbReference type="AlphaFoldDB" id="A0A8J7IVY7"/>
<keyword evidence="1" id="KW-0472">Membrane</keyword>
<feature type="transmembrane region" description="Helical" evidence="1">
    <location>
        <begin position="78"/>
        <end position="101"/>
    </location>
</feature>
<feature type="transmembrane region" description="Helical" evidence="1">
    <location>
        <begin position="6"/>
        <end position="26"/>
    </location>
</feature>